<dbReference type="GO" id="GO:0009425">
    <property type="term" value="C:bacterial-type flagellum basal body"/>
    <property type="evidence" value="ECO:0007669"/>
    <property type="project" value="UniProtKB-SubCell"/>
</dbReference>
<evidence type="ECO:0000313" key="10">
    <source>
        <dbReference type="EMBL" id="CAB3771817.1"/>
    </source>
</evidence>
<keyword evidence="1 7" id="KW-1003">Cell membrane</keyword>
<evidence type="ECO:0000256" key="2">
    <source>
        <dbReference type="ARBA" id="ARBA00022692"/>
    </source>
</evidence>
<sequence>MKPAVIAAGPSASVRDVSRRVMPRALVVNRVAGALAALAAFAAPPARAADINAVNHAAQIASGVGAGSAVPALGAAAVLQTVLGLVFVIALVFGCAWLARRLGLQPGRHGGLVKTVGGTSLGGKERVAVVEIGDRWLVLGAAPGNVRLLYDMPAGTTHAGFPGEPATDGSPAASGGLPGSFGQRFRDALKSEAAKRLQRHTGGDR</sequence>
<reference evidence="10 11" key="1">
    <citation type="submission" date="2020-04" db="EMBL/GenBank/DDBJ databases">
        <authorList>
            <person name="De Canck E."/>
        </authorList>
    </citation>
    <scope>NUCLEOTIDE SEQUENCE [LARGE SCALE GENOMIC DNA]</scope>
    <source>
        <strain evidence="10 11">LMG 29739</strain>
    </source>
</reference>
<dbReference type="EMBL" id="CADIKF010000085">
    <property type="protein sequence ID" value="CAB3771817.1"/>
    <property type="molecule type" value="Genomic_DNA"/>
</dbReference>
<keyword evidence="3 7" id="KW-1133">Transmembrane helix</keyword>
<dbReference type="Proteomes" id="UP000494329">
    <property type="component" value="Unassembled WGS sequence"/>
</dbReference>
<feature type="signal peptide" evidence="9">
    <location>
        <begin position="1"/>
        <end position="48"/>
    </location>
</feature>
<dbReference type="AlphaFoldDB" id="A0A6J5F2A3"/>
<dbReference type="InterPro" id="IPR022781">
    <property type="entry name" value="Flagellar_biosynth_FliO"/>
</dbReference>
<proteinExistence type="inferred from homology"/>
<protein>
    <recommendedName>
        <fullName evidence="7">Flagellar protein</fullName>
    </recommendedName>
</protein>
<keyword evidence="2 7" id="KW-0812">Transmembrane</keyword>
<comment type="subcellular location">
    <subcellularLocation>
        <location evidence="7">Cell membrane</location>
    </subcellularLocation>
    <subcellularLocation>
        <location evidence="7">Bacterial flagellum basal body</location>
    </subcellularLocation>
</comment>
<evidence type="ECO:0000313" key="11">
    <source>
        <dbReference type="Proteomes" id="UP000494329"/>
    </source>
</evidence>
<accession>A0A6J5F2A3</accession>
<dbReference type="GO" id="GO:0005886">
    <property type="term" value="C:plasma membrane"/>
    <property type="evidence" value="ECO:0007669"/>
    <property type="project" value="UniProtKB-SubCell"/>
</dbReference>
<keyword evidence="4 7" id="KW-0472">Membrane</keyword>
<dbReference type="InterPro" id="IPR052205">
    <property type="entry name" value="FliO/MopB"/>
</dbReference>
<dbReference type="PANTHER" id="PTHR38766">
    <property type="entry name" value="FLAGELLAR PROTEIN FLIO"/>
    <property type="match status" value="1"/>
</dbReference>
<keyword evidence="5 7" id="KW-0975">Bacterial flagellum</keyword>
<feature type="chain" id="PRO_5026728498" description="Flagellar protein" evidence="9">
    <location>
        <begin position="49"/>
        <end position="205"/>
    </location>
</feature>
<evidence type="ECO:0000256" key="9">
    <source>
        <dbReference type="SAM" id="SignalP"/>
    </source>
</evidence>
<gene>
    <name evidence="10" type="ORF">LMG29739_06129</name>
</gene>
<evidence type="ECO:0000256" key="6">
    <source>
        <dbReference type="ARBA" id="ARBA00037937"/>
    </source>
</evidence>
<feature type="region of interest" description="Disordered" evidence="8">
    <location>
        <begin position="160"/>
        <end position="182"/>
    </location>
</feature>
<evidence type="ECO:0000256" key="4">
    <source>
        <dbReference type="ARBA" id="ARBA00023136"/>
    </source>
</evidence>
<name>A0A6J5F2A3_9BURK</name>
<dbReference type="RefSeq" id="WP_175115251.1">
    <property type="nucleotide sequence ID" value="NZ_CADIKF010000085.1"/>
</dbReference>
<feature type="transmembrane region" description="Helical" evidence="7">
    <location>
        <begin position="72"/>
        <end position="99"/>
    </location>
</feature>
<evidence type="ECO:0000256" key="5">
    <source>
        <dbReference type="ARBA" id="ARBA00023143"/>
    </source>
</evidence>
<dbReference type="NCBIfam" id="TIGR03500">
    <property type="entry name" value="FliO_TIGR"/>
    <property type="match status" value="1"/>
</dbReference>
<organism evidence="10 11">
    <name type="scientific">Paraburkholderia solisilvae</name>
    <dbReference type="NCBI Taxonomy" id="624376"/>
    <lineage>
        <taxon>Bacteria</taxon>
        <taxon>Pseudomonadati</taxon>
        <taxon>Pseudomonadota</taxon>
        <taxon>Betaproteobacteria</taxon>
        <taxon>Burkholderiales</taxon>
        <taxon>Burkholderiaceae</taxon>
        <taxon>Paraburkholderia</taxon>
    </lineage>
</organism>
<dbReference type="PANTHER" id="PTHR38766:SF1">
    <property type="entry name" value="FLAGELLAR PROTEIN FLIO"/>
    <property type="match status" value="1"/>
</dbReference>
<evidence type="ECO:0000256" key="3">
    <source>
        <dbReference type="ARBA" id="ARBA00022989"/>
    </source>
</evidence>
<keyword evidence="11" id="KW-1185">Reference proteome</keyword>
<evidence type="ECO:0000256" key="1">
    <source>
        <dbReference type="ARBA" id="ARBA00022475"/>
    </source>
</evidence>
<dbReference type="GO" id="GO:0044781">
    <property type="term" value="P:bacterial-type flagellum organization"/>
    <property type="evidence" value="ECO:0007669"/>
    <property type="project" value="UniProtKB-UniRule"/>
</dbReference>
<evidence type="ECO:0000256" key="7">
    <source>
        <dbReference type="RuleBase" id="RU362064"/>
    </source>
</evidence>
<keyword evidence="9" id="KW-0732">Signal</keyword>
<evidence type="ECO:0000256" key="8">
    <source>
        <dbReference type="SAM" id="MobiDB-lite"/>
    </source>
</evidence>
<comment type="similarity">
    <text evidence="6 7">Belongs to the FliO/MopB family.</text>
</comment>
<dbReference type="Pfam" id="PF04347">
    <property type="entry name" value="FliO"/>
    <property type="match status" value="1"/>
</dbReference>